<evidence type="ECO:0000256" key="1">
    <source>
        <dbReference type="ARBA" id="ARBA00004834"/>
    </source>
</evidence>
<feature type="domain" description="Ricin B lectin" evidence="9">
    <location>
        <begin position="345"/>
        <end position="422"/>
    </location>
</feature>
<dbReference type="Gene3D" id="2.115.10.20">
    <property type="entry name" value="Glycosyl hydrolase domain, family 43"/>
    <property type="match status" value="1"/>
</dbReference>
<feature type="active site" description="Proton acceptor" evidence="5">
    <location>
        <position position="45"/>
    </location>
</feature>
<dbReference type="PROSITE" id="PS50231">
    <property type="entry name" value="RICIN_B_LECTIN"/>
    <property type="match status" value="1"/>
</dbReference>
<dbReference type="InterPro" id="IPR023296">
    <property type="entry name" value="Glyco_hydro_beta-prop_sf"/>
</dbReference>
<evidence type="ECO:0000313" key="10">
    <source>
        <dbReference type="EMBL" id="MBB5803502.1"/>
    </source>
</evidence>
<dbReference type="InterPro" id="IPR035992">
    <property type="entry name" value="Ricin_B-like_lectins"/>
</dbReference>
<feature type="active site" description="Proton donor" evidence="5">
    <location>
        <position position="218"/>
    </location>
</feature>
<dbReference type="Proteomes" id="UP000552097">
    <property type="component" value="Unassembled WGS sequence"/>
</dbReference>
<evidence type="ECO:0000256" key="7">
    <source>
        <dbReference type="RuleBase" id="RU361187"/>
    </source>
</evidence>
<evidence type="ECO:0000256" key="4">
    <source>
        <dbReference type="ARBA" id="ARBA00023295"/>
    </source>
</evidence>
<dbReference type="RefSeq" id="WP_184920867.1">
    <property type="nucleotide sequence ID" value="NZ_JACHMO010000001.1"/>
</dbReference>
<dbReference type="InterPro" id="IPR006710">
    <property type="entry name" value="Glyco_hydro_43"/>
</dbReference>
<evidence type="ECO:0000256" key="6">
    <source>
        <dbReference type="PIRSR" id="PIRSR606710-2"/>
    </source>
</evidence>
<dbReference type="Gene3D" id="2.80.10.50">
    <property type="match status" value="1"/>
</dbReference>
<protein>
    <submittedName>
        <fullName evidence="10">Arabinan endo-1,5-alpha-L-arabinosidase</fullName>
        <ecNumber evidence="10">3.2.1.99</ecNumber>
    </submittedName>
</protein>
<organism evidence="10 11">
    <name type="scientific">Saccharothrix ecbatanensis</name>
    <dbReference type="NCBI Taxonomy" id="1105145"/>
    <lineage>
        <taxon>Bacteria</taxon>
        <taxon>Bacillati</taxon>
        <taxon>Actinomycetota</taxon>
        <taxon>Actinomycetes</taxon>
        <taxon>Pseudonocardiales</taxon>
        <taxon>Pseudonocardiaceae</taxon>
        <taxon>Saccharothrix</taxon>
    </lineage>
</organism>
<feature type="domain" description="Ricin B lectin" evidence="9">
    <location>
        <begin position="430"/>
        <end position="481"/>
    </location>
</feature>
<keyword evidence="11" id="KW-1185">Reference proteome</keyword>
<dbReference type="CDD" id="cd00161">
    <property type="entry name" value="beta-trefoil_Ricin-like"/>
    <property type="match status" value="1"/>
</dbReference>
<keyword evidence="4 7" id="KW-0326">Glycosidase</keyword>
<comment type="pathway">
    <text evidence="1">Glycan metabolism; L-arabinan degradation.</text>
</comment>
<dbReference type="InterPro" id="IPR000772">
    <property type="entry name" value="Ricin_B_lectin"/>
</dbReference>
<dbReference type="GO" id="GO:0005975">
    <property type="term" value="P:carbohydrate metabolic process"/>
    <property type="evidence" value="ECO:0007669"/>
    <property type="project" value="InterPro"/>
</dbReference>
<accession>A0A7W9M167</accession>
<sequence>MSTIRRRLTARLRAVVLALGVGALLTTVPTAARADLAGDVGPMHDPTIARSGDCYYVVSSLDGFPIRRSCTGLDGPWSVIGKVFPDGSPSWLKSYLNTTDPKFEWAPSIDQVNGVWRVYYAGTTYGSQTSAIGLATATNIEGPWTDQGEVLRSRARMAYNAIDPDTAWTVVNGKRVTPYLVWGSWWTGLYIRQLGTDGKFAPNTPEVHIASRPNGAIEAASIVHRDGYYHLFASFDICCKGANSSYRVMYGRSRSITGPYLDRNGVDMLDGGGTQLIASYGNVRGPGHQDVFDDNGTFRIVHHYYDSTRDTGPFDAHMQIRDLAWTSDGWPQLLGPSTELGGTGKAIVNQHSRLCLDDWEWNTTPGATVRMYTCNGSNAQQWHVSNPGASNNGYATIVNRHSGLCLDNWEGDTTPGAPVAQYTCNRLHTQDHRLEDVGDGWFRIRNRHNNLCLDNWEWNTSPGAEVRWHTCNDHAVQRWRIS</sequence>
<dbReference type="EC" id="3.2.1.99" evidence="10"/>
<feature type="chain" id="PRO_5031013507" evidence="8">
    <location>
        <begin position="35"/>
        <end position="482"/>
    </location>
</feature>
<comment type="caution">
    <text evidence="10">The sequence shown here is derived from an EMBL/GenBank/DDBJ whole genome shotgun (WGS) entry which is preliminary data.</text>
</comment>
<dbReference type="EMBL" id="JACHMO010000001">
    <property type="protein sequence ID" value="MBB5803502.1"/>
    <property type="molecule type" value="Genomic_DNA"/>
</dbReference>
<dbReference type="InterPro" id="IPR006311">
    <property type="entry name" value="TAT_signal"/>
</dbReference>
<reference evidence="10 11" key="1">
    <citation type="submission" date="2020-08" db="EMBL/GenBank/DDBJ databases">
        <title>Sequencing the genomes of 1000 actinobacteria strains.</title>
        <authorList>
            <person name="Klenk H.-P."/>
        </authorList>
    </citation>
    <scope>NUCLEOTIDE SEQUENCE [LARGE SCALE GENOMIC DNA]</scope>
    <source>
        <strain evidence="10 11">DSM 45486</strain>
    </source>
</reference>
<evidence type="ECO:0000259" key="9">
    <source>
        <dbReference type="Pfam" id="PF14200"/>
    </source>
</evidence>
<name>A0A7W9M167_9PSEU</name>
<dbReference type="AlphaFoldDB" id="A0A7W9M167"/>
<dbReference type="SUPFAM" id="SSF50370">
    <property type="entry name" value="Ricin B-like lectins"/>
    <property type="match status" value="1"/>
</dbReference>
<feature type="site" description="Important for catalytic activity, responsible for pKa modulation of the active site Glu and correct orientation of both the proton donor and substrate" evidence="6">
    <location>
        <position position="163"/>
    </location>
</feature>
<feature type="signal peptide" evidence="8">
    <location>
        <begin position="1"/>
        <end position="34"/>
    </location>
</feature>
<keyword evidence="3 7" id="KW-0378">Hydrolase</keyword>
<dbReference type="PANTHER" id="PTHR43301:SF3">
    <property type="entry name" value="ARABINAN ENDO-1,5-ALPHA-L-ARABINOSIDASE A-RELATED"/>
    <property type="match status" value="1"/>
</dbReference>
<dbReference type="PROSITE" id="PS51318">
    <property type="entry name" value="TAT"/>
    <property type="match status" value="1"/>
</dbReference>
<dbReference type="InterPro" id="IPR050727">
    <property type="entry name" value="GH43_arabinanases"/>
</dbReference>
<dbReference type="Pfam" id="PF04616">
    <property type="entry name" value="Glyco_hydro_43"/>
    <property type="match status" value="1"/>
</dbReference>
<gene>
    <name evidence="10" type="ORF">F4560_003270</name>
</gene>
<dbReference type="Pfam" id="PF14200">
    <property type="entry name" value="RicinB_lectin_2"/>
    <property type="match status" value="2"/>
</dbReference>
<keyword evidence="8" id="KW-0732">Signal</keyword>
<comment type="similarity">
    <text evidence="2 7">Belongs to the glycosyl hydrolase 43 family.</text>
</comment>
<dbReference type="CDD" id="cd08998">
    <property type="entry name" value="GH43_Arb43a-like"/>
    <property type="match status" value="1"/>
</dbReference>
<evidence type="ECO:0000256" key="8">
    <source>
        <dbReference type="SAM" id="SignalP"/>
    </source>
</evidence>
<dbReference type="PANTHER" id="PTHR43301">
    <property type="entry name" value="ARABINAN ENDO-1,5-ALPHA-L-ARABINOSIDASE"/>
    <property type="match status" value="1"/>
</dbReference>
<evidence type="ECO:0000256" key="2">
    <source>
        <dbReference type="ARBA" id="ARBA00009865"/>
    </source>
</evidence>
<dbReference type="GO" id="GO:0046558">
    <property type="term" value="F:arabinan endo-1,5-alpha-L-arabinosidase activity"/>
    <property type="evidence" value="ECO:0007669"/>
    <property type="project" value="UniProtKB-EC"/>
</dbReference>
<dbReference type="SUPFAM" id="SSF75005">
    <property type="entry name" value="Arabinanase/levansucrase/invertase"/>
    <property type="match status" value="1"/>
</dbReference>
<evidence type="ECO:0000313" key="11">
    <source>
        <dbReference type="Proteomes" id="UP000552097"/>
    </source>
</evidence>
<proteinExistence type="inferred from homology"/>
<evidence type="ECO:0000256" key="3">
    <source>
        <dbReference type="ARBA" id="ARBA00022801"/>
    </source>
</evidence>
<evidence type="ECO:0000256" key="5">
    <source>
        <dbReference type="PIRSR" id="PIRSR606710-1"/>
    </source>
</evidence>